<dbReference type="Gene3D" id="1.10.287.1490">
    <property type="match status" value="1"/>
</dbReference>
<reference evidence="2" key="1">
    <citation type="submission" date="2022-06" db="EMBL/GenBank/DDBJ databases">
        <title>Uncovering the hologenomic basis of an extraordinary plant invasion.</title>
        <authorList>
            <person name="Bieker V.C."/>
            <person name="Martin M.D."/>
            <person name="Gilbert T."/>
            <person name="Hodgins K."/>
            <person name="Battlay P."/>
            <person name="Petersen B."/>
            <person name="Wilson J."/>
        </authorList>
    </citation>
    <scope>NUCLEOTIDE SEQUENCE</scope>
    <source>
        <strain evidence="2">AA19_3_7</strain>
        <tissue evidence="2">Leaf</tissue>
    </source>
</reference>
<name>A0AAD5CKD1_AMBAR</name>
<dbReference type="Proteomes" id="UP001206925">
    <property type="component" value="Unassembled WGS sequence"/>
</dbReference>
<protein>
    <submittedName>
        <fullName evidence="2">Uncharacterized protein</fullName>
    </submittedName>
</protein>
<comment type="caution">
    <text evidence="2">The sequence shown here is derived from an EMBL/GenBank/DDBJ whole genome shotgun (WGS) entry which is preliminary data.</text>
</comment>
<gene>
    <name evidence="2" type="ORF">M8C21_022911</name>
</gene>
<dbReference type="EMBL" id="JAMZMK010007992">
    <property type="protein sequence ID" value="KAI7742430.1"/>
    <property type="molecule type" value="Genomic_DNA"/>
</dbReference>
<dbReference type="AlphaFoldDB" id="A0AAD5CKD1"/>
<keyword evidence="3" id="KW-1185">Reference proteome</keyword>
<dbReference type="PANTHER" id="PTHR36001">
    <property type="entry name" value="CTAGE FAMILY PROTEIN-RELATED"/>
    <property type="match status" value="1"/>
</dbReference>
<keyword evidence="1" id="KW-0175">Coiled coil</keyword>
<proteinExistence type="predicted"/>
<dbReference type="InterPro" id="IPR053327">
    <property type="entry name" value="KIP"/>
</dbReference>
<feature type="coiled-coil region" evidence="1">
    <location>
        <begin position="21"/>
        <end position="69"/>
    </location>
</feature>
<accession>A0AAD5CKD1</accession>
<dbReference type="PANTHER" id="PTHR36001:SF2">
    <property type="entry name" value="CTAGE FAMILY PROTEIN-RELATED"/>
    <property type="match status" value="1"/>
</dbReference>
<evidence type="ECO:0000313" key="3">
    <source>
        <dbReference type="Proteomes" id="UP001206925"/>
    </source>
</evidence>
<evidence type="ECO:0000313" key="2">
    <source>
        <dbReference type="EMBL" id="KAI7742430.1"/>
    </source>
</evidence>
<organism evidence="2 3">
    <name type="scientific">Ambrosia artemisiifolia</name>
    <name type="common">Common ragweed</name>
    <dbReference type="NCBI Taxonomy" id="4212"/>
    <lineage>
        <taxon>Eukaryota</taxon>
        <taxon>Viridiplantae</taxon>
        <taxon>Streptophyta</taxon>
        <taxon>Embryophyta</taxon>
        <taxon>Tracheophyta</taxon>
        <taxon>Spermatophyta</taxon>
        <taxon>Magnoliopsida</taxon>
        <taxon>eudicotyledons</taxon>
        <taxon>Gunneridae</taxon>
        <taxon>Pentapetalae</taxon>
        <taxon>asterids</taxon>
        <taxon>campanulids</taxon>
        <taxon>Asterales</taxon>
        <taxon>Asteraceae</taxon>
        <taxon>Asteroideae</taxon>
        <taxon>Heliantheae alliance</taxon>
        <taxon>Heliantheae</taxon>
        <taxon>Ambrosia</taxon>
    </lineage>
</organism>
<sequence>MSSNNSQKELLTLIHDVSSEKSQGERRVVNLKRQIEELESELESVNAELEDAKSLKESTEQELKGYEVELAMNDSSILTLEGRIALLQGEVSTIGSDLEALKNEEGALRDDFIGKMFDLNALIRKFLQSVDSASYEVFSSKAVSENVHTENAHTKQVEEGKEDLEHELAQIISDTKKMERDFLLEQNFHKQEQNEVDGLKHRISLMEAVMEGSKELQAVAIYPHYSFLPYNNHMRVLCYVQSFAWKEGLIWAH</sequence>
<evidence type="ECO:0000256" key="1">
    <source>
        <dbReference type="SAM" id="Coils"/>
    </source>
</evidence>